<keyword evidence="2" id="KW-1185">Reference proteome</keyword>
<dbReference type="Proteomes" id="UP001157502">
    <property type="component" value="Chromosome 26"/>
</dbReference>
<evidence type="ECO:0000313" key="2">
    <source>
        <dbReference type="Proteomes" id="UP001157502"/>
    </source>
</evidence>
<gene>
    <name evidence="1" type="ORF">DPEC_G00289220</name>
</gene>
<organism evidence="1 2">
    <name type="scientific">Dallia pectoralis</name>
    <name type="common">Alaska blackfish</name>
    <dbReference type="NCBI Taxonomy" id="75939"/>
    <lineage>
        <taxon>Eukaryota</taxon>
        <taxon>Metazoa</taxon>
        <taxon>Chordata</taxon>
        <taxon>Craniata</taxon>
        <taxon>Vertebrata</taxon>
        <taxon>Euteleostomi</taxon>
        <taxon>Actinopterygii</taxon>
        <taxon>Neopterygii</taxon>
        <taxon>Teleostei</taxon>
        <taxon>Protacanthopterygii</taxon>
        <taxon>Esociformes</taxon>
        <taxon>Umbridae</taxon>
        <taxon>Dallia</taxon>
    </lineage>
</organism>
<accession>A0ACC2FL40</accession>
<protein>
    <submittedName>
        <fullName evidence="1">Uncharacterized protein</fullName>
    </submittedName>
</protein>
<evidence type="ECO:0000313" key="1">
    <source>
        <dbReference type="EMBL" id="KAJ7991955.1"/>
    </source>
</evidence>
<comment type="caution">
    <text evidence="1">The sequence shown here is derived from an EMBL/GenBank/DDBJ whole genome shotgun (WGS) entry which is preliminary data.</text>
</comment>
<sequence>MSFSYGQGYPGPTGGGNFPPGAPYRGSAPPGAPSPYGSQYGGTAPSSAPRGQYGGSAPSGYAPYGGAAVPPGGQYAGGAGQGGPYGGQFGPGGAPGAPYGGGQAPGGPYSGGYGGQPQGGPYGQQAPAGNVPPGVNPEAHQWFQTVDTDHSGSITLKELKQALVNSNWSAFNDETCLMMINMFDKTKSGRMDLFGFSALWVFMQQWRQLFQQYDRDRSGCINGTELHQALSQMGYNLSPQFTETVVAKYVTRPGQPASIQLDRFIQVCTQLQSMTQAFREKDSGMTGNLRMSYEDFLSTTVNRLIGGSYNYCSGSTFSKRNLSIHPGHSDPVSPNMWPVLWMSMRTYAPYVTFPVALVVGAVGYHLEWFIRGDPVPNPREEKSILEMREERKLEEGAGRDSTQFLSLKEKLEFTPRAALDRNRPKKS</sequence>
<proteinExistence type="predicted"/>
<name>A0ACC2FL40_DALPE</name>
<dbReference type="EMBL" id="CM055753">
    <property type="protein sequence ID" value="KAJ7991955.1"/>
    <property type="molecule type" value="Genomic_DNA"/>
</dbReference>
<reference evidence="1" key="1">
    <citation type="submission" date="2021-05" db="EMBL/GenBank/DDBJ databases">
        <authorList>
            <person name="Pan Q."/>
            <person name="Jouanno E."/>
            <person name="Zahm M."/>
            <person name="Klopp C."/>
            <person name="Cabau C."/>
            <person name="Louis A."/>
            <person name="Berthelot C."/>
            <person name="Parey E."/>
            <person name="Roest Crollius H."/>
            <person name="Montfort J."/>
            <person name="Robinson-Rechavi M."/>
            <person name="Bouchez O."/>
            <person name="Lampietro C."/>
            <person name="Lopez Roques C."/>
            <person name="Donnadieu C."/>
            <person name="Postlethwait J."/>
            <person name="Bobe J."/>
            <person name="Dillon D."/>
            <person name="Chandos A."/>
            <person name="von Hippel F."/>
            <person name="Guiguen Y."/>
        </authorList>
    </citation>
    <scope>NUCLEOTIDE SEQUENCE</scope>
    <source>
        <strain evidence="1">YG-Jan2019</strain>
    </source>
</reference>